<dbReference type="InterPro" id="IPR036942">
    <property type="entry name" value="Beta-barrel_TonB_sf"/>
</dbReference>
<evidence type="ECO:0000256" key="5">
    <source>
        <dbReference type="ARBA" id="ARBA00022692"/>
    </source>
</evidence>
<keyword evidence="7 10" id="KW-0472">Membrane</keyword>
<dbReference type="PANTHER" id="PTHR32552:SF85">
    <property type="entry name" value="BLL7968 PROTEIN"/>
    <property type="match status" value="1"/>
</dbReference>
<evidence type="ECO:0000256" key="2">
    <source>
        <dbReference type="ARBA" id="ARBA00009810"/>
    </source>
</evidence>
<dbReference type="GO" id="GO:0015344">
    <property type="term" value="F:siderophore uptake transmembrane transporter activity"/>
    <property type="evidence" value="ECO:0007669"/>
    <property type="project" value="TreeGrafter"/>
</dbReference>
<dbReference type="EMBL" id="VLKY01000002">
    <property type="protein sequence ID" value="TWI57457.1"/>
    <property type="molecule type" value="Genomic_DNA"/>
</dbReference>
<dbReference type="Pfam" id="PF07715">
    <property type="entry name" value="Plug"/>
    <property type="match status" value="1"/>
</dbReference>
<dbReference type="Proteomes" id="UP000316905">
    <property type="component" value="Unassembled WGS sequence"/>
</dbReference>
<organism evidence="14 15">
    <name type="scientific">Pseudomonas duriflava</name>
    <dbReference type="NCBI Taxonomy" id="459528"/>
    <lineage>
        <taxon>Bacteria</taxon>
        <taxon>Pseudomonadati</taxon>
        <taxon>Pseudomonadota</taxon>
        <taxon>Gammaproteobacteria</taxon>
        <taxon>Pseudomonadales</taxon>
        <taxon>Pseudomonadaceae</taxon>
        <taxon>Pseudomonas</taxon>
    </lineage>
</organism>
<dbReference type="Gene3D" id="2.40.170.20">
    <property type="entry name" value="TonB-dependent receptor, beta-barrel domain"/>
    <property type="match status" value="1"/>
</dbReference>
<dbReference type="GO" id="GO:0015891">
    <property type="term" value="P:siderophore transport"/>
    <property type="evidence" value="ECO:0007669"/>
    <property type="project" value="InterPro"/>
</dbReference>
<evidence type="ECO:0000256" key="6">
    <source>
        <dbReference type="ARBA" id="ARBA00023077"/>
    </source>
</evidence>
<dbReference type="InterPro" id="IPR010105">
    <property type="entry name" value="TonB_sidphr_rcpt"/>
</dbReference>
<dbReference type="Pfam" id="PF00593">
    <property type="entry name" value="TonB_dep_Rec_b-barrel"/>
    <property type="match status" value="1"/>
</dbReference>
<evidence type="ECO:0000259" key="12">
    <source>
        <dbReference type="Pfam" id="PF00593"/>
    </source>
</evidence>
<evidence type="ECO:0000256" key="10">
    <source>
        <dbReference type="PROSITE-ProRule" id="PRU01360"/>
    </source>
</evidence>
<dbReference type="InterPro" id="IPR012910">
    <property type="entry name" value="Plug_dom"/>
</dbReference>
<evidence type="ECO:0000256" key="7">
    <source>
        <dbReference type="ARBA" id="ARBA00023136"/>
    </source>
</evidence>
<keyword evidence="5 10" id="KW-0812">Transmembrane</keyword>
<dbReference type="InterPro" id="IPR000531">
    <property type="entry name" value="Beta-barrel_TonB"/>
</dbReference>
<dbReference type="RefSeq" id="WP_145138004.1">
    <property type="nucleotide sequence ID" value="NZ_VLKY01000002.1"/>
</dbReference>
<comment type="similarity">
    <text evidence="2 10 11">Belongs to the TonB-dependent receptor family.</text>
</comment>
<dbReference type="InterPro" id="IPR039426">
    <property type="entry name" value="TonB-dep_rcpt-like"/>
</dbReference>
<proteinExistence type="inferred from homology"/>
<evidence type="ECO:0000259" key="13">
    <source>
        <dbReference type="Pfam" id="PF07715"/>
    </source>
</evidence>
<protein>
    <submittedName>
        <fullName evidence="14">Iron complex outermembrane receptor protein</fullName>
    </submittedName>
</protein>
<dbReference type="GO" id="GO:0038023">
    <property type="term" value="F:signaling receptor activity"/>
    <property type="evidence" value="ECO:0007669"/>
    <property type="project" value="InterPro"/>
</dbReference>
<evidence type="ECO:0000256" key="8">
    <source>
        <dbReference type="ARBA" id="ARBA00023170"/>
    </source>
</evidence>
<keyword evidence="8 14" id="KW-0675">Receptor</keyword>
<comment type="subcellular location">
    <subcellularLocation>
        <location evidence="1 10">Cell outer membrane</location>
        <topology evidence="1 10">Multi-pass membrane protein</topology>
    </subcellularLocation>
</comment>
<dbReference type="CDD" id="cd01347">
    <property type="entry name" value="ligand_gated_channel"/>
    <property type="match status" value="1"/>
</dbReference>
<name>A0A562QL20_9PSED</name>
<evidence type="ECO:0000256" key="4">
    <source>
        <dbReference type="ARBA" id="ARBA00022452"/>
    </source>
</evidence>
<sequence length="735" mass="80669">MESRVLKELLDGRKFIKLNLSVIAIASTLQLDPLLAATTSEDTNPDQKAELNLGPTTIVGESSPAGTTYQPPPISNILRSGTPVQESPQSVTIVPAQVIKDQAPAFIDDALHNVSGITQGNTLGRVLDAVMKRGFGDNRDGSIMRDGAPVVQGRSLTATTESVEALKGPASLLYGIQDPGGVVNVVTKKPQLTAYNAVTARVSTYGNGKNGSGGQFDSTGPIGDFGLAYRLIVDYSDEDYWRSFGNDRSELIAPSLAWYGDNTQVRLSFEQREYDSPFDRGTVIDPTTNRPLHISATRRLDEPFNVREGRSTLTQFEVDHQFNENWNGHFGYSWNRETYDDNQARVTGIDTTTQTVTRRIDGTHGAVSTDSFATASLTGSTELLDMQHDMLVGVDSEKRKYFRADLVRGDDSVLSYTNPVYGTVGTSDNVVASQSDQTDKLRQDALFLQDSIHLDDHWIVVLGGRYQIYDQYAGRGRPFTANTDINGQKWVPRAGLVYKLNDQLSFYTSYAESLKPNSTVAPLSTGQIIDSTIKPEESKSWEIGAKLDIPGRLTGTLAVYDIHKKNVLVSQADDAGVITMRNAGKVRSRGVELDVSGQLTERWSLIGAYAYTDAEVTEDPDYAGNNLANVARNTASLSAVYDMGEIWGGDKLRIGAGARYVGEREGDSENSFKLPSYTVADAFASYDTRMLNHKVKFQLNVKNLFDRTYYTAAASNYYVYLGDSRQVILSTTLEF</sequence>
<feature type="domain" description="TonB-dependent receptor-like beta-barrel" evidence="12">
    <location>
        <begin position="257"/>
        <end position="704"/>
    </location>
</feature>
<feature type="domain" description="TonB-dependent receptor plug" evidence="13">
    <location>
        <begin position="84"/>
        <end position="182"/>
    </location>
</feature>
<dbReference type="NCBIfam" id="TIGR01783">
    <property type="entry name" value="TonB-siderophor"/>
    <property type="match status" value="1"/>
</dbReference>
<evidence type="ECO:0000256" key="1">
    <source>
        <dbReference type="ARBA" id="ARBA00004571"/>
    </source>
</evidence>
<keyword evidence="3 10" id="KW-0813">Transport</keyword>
<dbReference type="PANTHER" id="PTHR32552">
    <property type="entry name" value="FERRICHROME IRON RECEPTOR-RELATED"/>
    <property type="match status" value="1"/>
</dbReference>
<comment type="caution">
    <text evidence="14">The sequence shown here is derived from an EMBL/GenBank/DDBJ whole genome shotgun (WGS) entry which is preliminary data.</text>
</comment>
<evidence type="ECO:0000256" key="11">
    <source>
        <dbReference type="RuleBase" id="RU003357"/>
    </source>
</evidence>
<evidence type="ECO:0000313" key="15">
    <source>
        <dbReference type="Proteomes" id="UP000316905"/>
    </source>
</evidence>
<evidence type="ECO:0000256" key="9">
    <source>
        <dbReference type="ARBA" id="ARBA00023237"/>
    </source>
</evidence>
<gene>
    <name evidence="14" type="ORF">IQ22_00673</name>
</gene>
<dbReference type="FunFam" id="2.40.170.20:FF:000005">
    <property type="entry name" value="TonB-dependent siderophore receptor"/>
    <property type="match status" value="1"/>
</dbReference>
<reference evidence="14 15" key="1">
    <citation type="journal article" date="2015" name="Stand. Genomic Sci.">
        <title>Genomic Encyclopedia of Bacterial and Archaeal Type Strains, Phase III: the genomes of soil and plant-associated and newly described type strains.</title>
        <authorList>
            <person name="Whitman W.B."/>
            <person name="Woyke T."/>
            <person name="Klenk H.P."/>
            <person name="Zhou Y."/>
            <person name="Lilburn T.G."/>
            <person name="Beck B.J."/>
            <person name="De Vos P."/>
            <person name="Vandamme P."/>
            <person name="Eisen J.A."/>
            <person name="Garrity G."/>
            <person name="Hugenholtz P."/>
            <person name="Kyrpides N.C."/>
        </authorList>
    </citation>
    <scope>NUCLEOTIDE SEQUENCE [LARGE SCALE GENOMIC DNA]</scope>
    <source>
        <strain evidence="14 15">CGMCC 1.6858</strain>
    </source>
</reference>
<dbReference type="Gene3D" id="2.170.130.10">
    <property type="entry name" value="TonB-dependent receptor, plug domain"/>
    <property type="match status" value="1"/>
</dbReference>
<dbReference type="SUPFAM" id="SSF56935">
    <property type="entry name" value="Porins"/>
    <property type="match status" value="1"/>
</dbReference>
<keyword evidence="9 10" id="KW-0998">Cell outer membrane</keyword>
<keyword evidence="15" id="KW-1185">Reference proteome</keyword>
<dbReference type="GO" id="GO:0009279">
    <property type="term" value="C:cell outer membrane"/>
    <property type="evidence" value="ECO:0007669"/>
    <property type="project" value="UniProtKB-SubCell"/>
</dbReference>
<dbReference type="AlphaFoldDB" id="A0A562QL20"/>
<keyword evidence="6 11" id="KW-0798">TonB box</keyword>
<dbReference type="PROSITE" id="PS52016">
    <property type="entry name" value="TONB_DEPENDENT_REC_3"/>
    <property type="match status" value="1"/>
</dbReference>
<dbReference type="OrthoDB" id="127311at2"/>
<evidence type="ECO:0000313" key="14">
    <source>
        <dbReference type="EMBL" id="TWI57457.1"/>
    </source>
</evidence>
<evidence type="ECO:0000256" key="3">
    <source>
        <dbReference type="ARBA" id="ARBA00022448"/>
    </source>
</evidence>
<accession>A0A562QL20</accession>
<keyword evidence="4 10" id="KW-1134">Transmembrane beta strand</keyword>
<dbReference type="InterPro" id="IPR037066">
    <property type="entry name" value="Plug_dom_sf"/>
</dbReference>